<keyword evidence="2" id="KW-0472">Membrane</keyword>
<evidence type="ECO:0000313" key="4">
    <source>
        <dbReference type="Proteomes" id="UP000001018"/>
    </source>
</evidence>
<dbReference type="KEGG" id="sai:Saci_1783"/>
<proteinExistence type="predicted"/>
<protein>
    <submittedName>
        <fullName evidence="3">Hypothetical membrane protein</fullName>
    </submittedName>
</protein>
<keyword evidence="2" id="KW-0812">Transmembrane</keyword>
<feature type="compositionally biased region" description="Low complexity" evidence="1">
    <location>
        <begin position="78"/>
        <end position="90"/>
    </location>
</feature>
<reference evidence="3 4" key="1">
    <citation type="journal article" date="2005" name="J. Bacteriol.">
        <title>The genome of Sulfolobus acidocaldarius, a model organism of the Crenarchaeota.</title>
        <authorList>
            <person name="Chen L."/>
            <person name="Brugger K."/>
            <person name="Skovgaard M."/>
            <person name="Redder P."/>
            <person name="She Q."/>
            <person name="Torarinsson E."/>
            <person name="Greve B."/>
            <person name="Awayez M."/>
            <person name="Zibat A."/>
            <person name="Klenk H.-P."/>
            <person name="Garrett R.A."/>
        </authorList>
    </citation>
    <scope>NUCLEOTIDE SEQUENCE [LARGE SCALE GENOMIC DNA]</scope>
    <source>
        <strain evidence="4">ATCC 33909 / DSM 639 / JCM 8929 / NBRC 15157 / NCIMB 11770</strain>
    </source>
</reference>
<organism evidence="3 4">
    <name type="scientific">Sulfolobus acidocaldarius (strain ATCC 33909 / DSM 639 / JCM 8929 / NBRC 15157 / NCIMB 11770)</name>
    <dbReference type="NCBI Taxonomy" id="330779"/>
    <lineage>
        <taxon>Archaea</taxon>
        <taxon>Thermoproteota</taxon>
        <taxon>Thermoprotei</taxon>
        <taxon>Sulfolobales</taxon>
        <taxon>Sulfolobaceae</taxon>
        <taxon>Sulfolobus</taxon>
    </lineage>
</organism>
<dbReference type="HOGENOM" id="CLU_1850721_0_0_2"/>
<dbReference type="EMBL" id="CP000077">
    <property type="protein sequence ID" value="AAY81088.1"/>
    <property type="molecule type" value="Genomic_DNA"/>
</dbReference>
<evidence type="ECO:0000313" key="3">
    <source>
        <dbReference type="EMBL" id="AAY81088.1"/>
    </source>
</evidence>
<evidence type="ECO:0000256" key="1">
    <source>
        <dbReference type="SAM" id="MobiDB-lite"/>
    </source>
</evidence>
<dbReference type="Proteomes" id="UP000001018">
    <property type="component" value="Chromosome"/>
</dbReference>
<accession>Q4J7Z3</accession>
<keyword evidence="2" id="KW-1133">Transmembrane helix</keyword>
<sequence length="138" mass="14755">MSFFVALSSIMFTIFSASLILLREISHLGDSGKLNLNNSPTKASSAPIPYITLQPFTAKKPDKPNANGRPNGNGAGGVVNNNPNHIPNVAPRVENKNTRLVYFALPLVGATSPMYVLTIARSAPTPMPVMVLAITKLR</sequence>
<name>Q4J7Z3_SULAC</name>
<feature type="transmembrane region" description="Helical" evidence="2">
    <location>
        <begin position="100"/>
        <end position="120"/>
    </location>
</feature>
<gene>
    <name evidence="3" type="ordered locus">Saci_1783</name>
</gene>
<dbReference type="AlphaFoldDB" id="Q4J7Z3"/>
<feature type="region of interest" description="Disordered" evidence="1">
    <location>
        <begin position="59"/>
        <end position="90"/>
    </location>
</feature>
<keyword evidence="4" id="KW-1185">Reference proteome</keyword>
<evidence type="ECO:0000256" key="2">
    <source>
        <dbReference type="SAM" id="Phobius"/>
    </source>
</evidence>